<dbReference type="InterPro" id="IPR053138">
    <property type="entry name" value="N-alpha-Ac-DABA_deacetylase"/>
</dbReference>
<dbReference type="STRING" id="118062.MCBB_2119"/>
<organism evidence="6 7">
    <name type="scientific">Methanobacterium congolense</name>
    <dbReference type="NCBI Taxonomy" id="118062"/>
    <lineage>
        <taxon>Archaea</taxon>
        <taxon>Methanobacteriati</taxon>
        <taxon>Methanobacteriota</taxon>
        <taxon>Methanomada group</taxon>
        <taxon>Methanobacteria</taxon>
        <taxon>Methanobacteriales</taxon>
        <taxon>Methanobacteriaceae</taxon>
        <taxon>Methanobacterium</taxon>
    </lineage>
</organism>
<dbReference type="Gene3D" id="3.40.630.10">
    <property type="entry name" value="Zn peptidases"/>
    <property type="match status" value="1"/>
</dbReference>
<protein>
    <submittedName>
        <fullName evidence="6">Succinylglutamate desuccinylase/aspartoacylase</fullName>
    </submittedName>
</protein>
<dbReference type="AlphaFoldDB" id="A0A1D3L4U5"/>
<proteinExistence type="predicted"/>
<dbReference type="GeneID" id="30412954"/>
<dbReference type="Proteomes" id="UP000094707">
    <property type="component" value="Chromosome I"/>
</dbReference>
<dbReference type="PANTHER" id="PTHR37326">
    <property type="entry name" value="BLL3975 PROTEIN"/>
    <property type="match status" value="1"/>
</dbReference>
<dbReference type="GO" id="GO:0046872">
    <property type="term" value="F:metal ion binding"/>
    <property type="evidence" value="ECO:0007669"/>
    <property type="project" value="UniProtKB-KW"/>
</dbReference>
<dbReference type="OrthoDB" id="69383at2157"/>
<keyword evidence="4" id="KW-0862">Zinc</keyword>
<dbReference type="InterPro" id="IPR055438">
    <property type="entry name" value="AstE_AspA_cat"/>
</dbReference>
<dbReference type="PATRIC" id="fig|129848.4.peg.2166"/>
<feature type="domain" description="Succinylglutamate desuccinylase/Aspartoacylase catalytic" evidence="5">
    <location>
        <begin position="53"/>
        <end position="118"/>
    </location>
</feature>
<dbReference type="EMBL" id="LT607756">
    <property type="protein sequence ID" value="SCG86662.1"/>
    <property type="molecule type" value="Genomic_DNA"/>
</dbReference>
<evidence type="ECO:0000313" key="7">
    <source>
        <dbReference type="Proteomes" id="UP000094707"/>
    </source>
</evidence>
<gene>
    <name evidence="6" type="ORF">MCBB_2119</name>
</gene>
<evidence type="ECO:0000256" key="3">
    <source>
        <dbReference type="ARBA" id="ARBA00022801"/>
    </source>
</evidence>
<evidence type="ECO:0000256" key="4">
    <source>
        <dbReference type="ARBA" id="ARBA00022833"/>
    </source>
</evidence>
<dbReference type="GO" id="GO:0016788">
    <property type="term" value="F:hydrolase activity, acting on ester bonds"/>
    <property type="evidence" value="ECO:0007669"/>
    <property type="project" value="InterPro"/>
</dbReference>
<name>A0A1D3L4U5_9EURY</name>
<sequence>MKPEMIILSSETGGNITENEPLTEYIPMGSTSSRIIRAAKRGTPLLKVGEGEPRVMLTAGIHGNELPPQLAALKLANELENMEIHGTVYLIPFAVPHSTMKNSRRFRGFDMNRSASKGGSASNDILMAVKTFKIDSVADFHATKLRSNPGVESVFCSRNPCPESRDIAEHITHETKSKLLLHEHAGTLYSGALEDECNLMGTPAVTCEVVSENCQVNPGSPERSYRQMLSYLRYFKIIEL</sequence>
<accession>A0A1D3L4U5</accession>
<keyword evidence="3" id="KW-0378">Hydrolase</keyword>
<keyword evidence="7" id="KW-1185">Reference proteome</keyword>
<dbReference type="Pfam" id="PF24827">
    <property type="entry name" value="AstE_AspA_cat"/>
    <property type="match status" value="1"/>
</dbReference>
<dbReference type="SUPFAM" id="SSF53187">
    <property type="entry name" value="Zn-dependent exopeptidases"/>
    <property type="match status" value="1"/>
</dbReference>
<keyword evidence="2" id="KW-0479">Metal-binding</keyword>
<dbReference type="RefSeq" id="WP_071907705.1">
    <property type="nucleotide sequence ID" value="NZ_LT607756.1"/>
</dbReference>
<dbReference type="PANTHER" id="PTHR37326:SF1">
    <property type="entry name" value="BLL3975 PROTEIN"/>
    <property type="match status" value="1"/>
</dbReference>
<evidence type="ECO:0000313" key="6">
    <source>
        <dbReference type="EMBL" id="SCG86662.1"/>
    </source>
</evidence>
<reference evidence="6 7" key="1">
    <citation type="submission" date="2016-08" db="EMBL/GenBank/DDBJ databases">
        <authorList>
            <person name="Seilhamer J.J."/>
        </authorList>
    </citation>
    <scope>NUCLEOTIDE SEQUENCE [LARGE SCALE GENOMIC DNA]</scope>
    <source>
        <strain evidence="6">Buetzberg</strain>
    </source>
</reference>
<dbReference type="KEGG" id="mcub:MCBB_2119"/>
<comment type="cofactor">
    <cofactor evidence="1">
        <name>Zn(2+)</name>
        <dbReference type="ChEBI" id="CHEBI:29105"/>
    </cofactor>
</comment>
<evidence type="ECO:0000256" key="2">
    <source>
        <dbReference type="ARBA" id="ARBA00022723"/>
    </source>
</evidence>
<evidence type="ECO:0000256" key="1">
    <source>
        <dbReference type="ARBA" id="ARBA00001947"/>
    </source>
</evidence>
<evidence type="ECO:0000259" key="5">
    <source>
        <dbReference type="Pfam" id="PF24827"/>
    </source>
</evidence>